<protein>
    <submittedName>
        <fullName evidence="2">Uncharacterized protein</fullName>
    </submittedName>
</protein>
<dbReference type="Proteomes" id="UP000327013">
    <property type="component" value="Chromosome 1"/>
</dbReference>
<evidence type="ECO:0000313" key="3">
    <source>
        <dbReference type="Proteomes" id="UP000327013"/>
    </source>
</evidence>
<accession>A0A5N6QIG1</accession>
<reference evidence="2 3" key="1">
    <citation type="submission" date="2019-06" db="EMBL/GenBank/DDBJ databases">
        <title>A chromosomal-level reference genome of Carpinus fangiana (Coryloideae, Betulaceae).</title>
        <authorList>
            <person name="Yang X."/>
            <person name="Wang Z."/>
            <person name="Zhang L."/>
            <person name="Hao G."/>
            <person name="Liu J."/>
            <person name="Yang Y."/>
        </authorList>
    </citation>
    <scope>NUCLEOTIDE SEQUENCE [LARGE SCALE GENOMIC DNA]</scope>
    <source>
        <strain evidence="2">Cfa_2016G</strain>
        <tissue evidence="2">Leaf</tissue>
    </source>
</reference>
<organism evidence="2 3">
    <name type="scientific">Carpinus fangiana</name>
    <dbReference type="NCBI Taxonomy" id="176857"/>
    <lineage>
        <taxon>Eukaryota</taxon>
        <taxon>Viridiplantae</taxon>
        <taxon>Streptophyta</taxon>
        <taxon>Embryophyta</taxon>
        <taxon>Tracheophyta</taxon>
        <taxon>Spermatophyta</taxon>
        <taxon>Magnoliopsida</taxon>
        <taxon>eudicotyledons</taxon>
        <taxon>Gunneridae</taxon>
        <taxon>Pentapetalae</taxon>
        <taxon>rosids</taxon>
        <taxon>fabids</taxon>
        <taxon>Fagales</taxon>
        <taxon>Betulaceae</taxon>
        <taxon>Carpinus</taxon>
    </lineage>
</organism>
<proteinExistence type="predicted"/>
<evidence type="ECO:0000313" key="2">
    <source>
        <dbReference type="EMBL" id="KAE7998013.1"/>
    </source>
</evidence>
<evidence type="ECO:0000256" key="1">
    <source>
        <dbReference type="SAM" id="MobiDB-lite"/>
    </source>
</evidence>
<sequence>MSAIMLGLVVGGGECLMQVVRMPFQPTGSQSTQSPIPTQECMHTVQENAQTNLSRHNKRMHTAMSDKHASKKKRNTTSLTQASGLQRPIQVYHPAISKSTLPSAFANVRSRTLENAGASSGLDNRATIEWLYQQ</sequence>
<gene>
    <name evidence="2" type="ORF">FH972_002592</name>
</gene>
<dbReference type="EMBL" id="CM017321">
    <property type="protein sequence ID" value="KAE7998013.1"/>
    <property type="molecule type" value="Genomic_DNA"/>
</dbReference>
<feature type="region of interest" description="Disordered" evidence="1">
    <location>
        <begin position="58"/>
        <end position="85"/>
    </location>
</feature>
<dbReference type="AlphaFoldDB" id="A0A5N6QIG1"/>
<keyword evidence="3" id="KW-1185">Reference proteome</keyword>
<name>A0A5N6QIG1_9ROSI</name>